<feature type="compositionally biased region" description="Pro residues" evidence="1">
    <location>
        <begin position="1301"/>
        <end position="1320"/>
    </location>
</feature>
<keyword evidence="4" id="KW-1185">Reference proteome</keyword>
<evidence type="ECO:0000313" key="3">
    <source>
        <dbReference type="EnsemblMetazoa" id="ASIC019856-PA"/>
    </source>
</evidence>
<feature type="compositionally biased region" description="Low complexity" evidence="1">
    <location>
        <begin position="466"/>
        <end position="480"/>
    </location>
</feature>
<proteinExistence type="predicted"/>
<feature type="compositionally biased region" description="Low complexity" evidence="1">
    <location>
        <begin position="323"/>
        <end position="336"/>
    </location>
</feature>
<feature type="compositionally biased region" description="Low complexity" evidence="1">
    <location>
        <begin position="814"/>
        <end position="853"/>
    </location>
</feature>
<feature type="compositionally biased region" description="Polar residues" evidence="1">
    <location>
        <begin position="16"/>
        <end position="36"/>
    </location>
</feature>
<feature type="compositionally biased region" description="Low complexity" evidence="1">
    <location>
        <begin position="1042"/>
        <end position="1064"/>
    </location>
</feature>
<reference evidence="3" key="2">
    <citation type="submission" date="2020-05" db="UniProtKB">
        <authorList>
            <consortium name="EnsemblMetazoa"/>
        </authorList>
    </citation>
    <scope>IDENTIFICATION</scope>
</reference>
<feature type="compositionally biased region" description="Basic and acidic residues" evidence="1">
    <location>
        <begin position="84"/>
        <end position="106"/>
    </location>
</feature>
<protein>
    <submittedName>
        <fullName evidence="2 3">Uncharacterized protein</fullName>
    </submittedName>
</protein>
<dbReference type="VEuPathDB" id="VectorBase:ASIS004608"/>
<evidence type="ECO:0000313" key="4">
    <source>
        <dbReference type="Proteomes" id="UP000030765"/>
    </source>
</evidence>
<feature type="compositionally biased region" description="Basic residues" evidence="1">
    <location>
        <begin position="1362"/>
        <end position="1371"/>
    </location>
</feature>
<feature type="region of interest" description="Disordered" evidence="1">
    <location>
        <begin position="1"/>
        <end position="538"/>
    </location>
</feature>
<reference evidence="2 4" key="1">
    <citation type="journal article" date="2014" name="BMC Genomics">
        <title>Genome sequence of Anopheles sinensis provides insight into genetics basis of mosquito competence for malaria parasites.</title>
        <authorList>
            <person name="Zhou D."/>
            <person name="Zhang D."/>
            <person name="Ding G."/>
            <person name="Shi L."/>
            <person name="Hou Q."/>
            <person name="Ye Y."/>
            <person name="Xu Y."/>
            <person name="Zhou H."/>
            <person name="Xiong C."/>
            <person name="Li S."/>
            <person name="Yu J."/>
            <person name="Hong S."/>
            <person name="Yu X."/>
            <person name="Zou P."/>
            <person name="Chen C."/>
            <person name="Chang X."/>
            <person name="Wang W."/>
            <person name="Lv Y."/>
            <person name="Sun Y."/>
            <person name="Ma L."/>
            <person name="Shen B."/>
            <person name="Zhu C."/>
        </authorList>
    </citation>
    <scope>NUCLEOTIDE SEQUENCE [LARGE SCALE GENOMIC DNA]</scope>
</reference>
<dbReference type="EMBL" id="KE525352">
    <property type="protein sequence ID" value="KFB51761.1"/>
    <property type="molecule type" value="Genomic_DNA"/>
</dbReference>
<feature type="region of interest" description="Disordered" evidence="1">
    <location>
        <begin position="933"/>
        <end position="961"/>
    </location>
</feature>
<feature type="region of interest" description="Disordered" evidence="1">
    <location>
        <begin position="1451"/>
        <end position="1741"/>
    </location>
</feature>
<dbReference type="Proteomes" id="UP000030765">
    <property type="component" value="Unassembled WGS sequence"/>
</dbReference>
<feature type="compositionally biased region" description="Low complexity" evidence="1">
    <location>
        <begin position="259"/>
        <end position="291"/>
    </location>
</feature>
<feature type="compositionally biased region" description="Basic and acidic residues" evidence="1">
    <location>
        <begin position="2156"/>
        <end position="2165"/>
    </location>
</feature>
<feature type="compositionally biased region" description="Low complexity" evidence="1">
    <location>
        <begin position="1704"/>
        <end position="1727"/>
    </location>
</feature>
<accession>A0A084WNG7</accession>
<feature type="compositionally biased region" description="Polar residues" evidence="1">
    <location>
        <begin position="172"/>
        <end position="183"/>
    </location>
</feature>
<feature type="compositionally biased region" description="Basic and acidic residues" evidence="1">
    <location>
        <begin position="375"/>
        <end position="387"/>
    </location>
</feature>
<feature type="region of interest" description="Disordered" evidence="1">
    <location>
        <begin position="651"/>
        <end position="747"/>
    </location>
</feature>
<feature type="region of interest" description="Disordered" evidence="1">
    <location>
        <begin position="759"/>
        <end position="792"/>
    </location>
</feature>
<feature type="compositionally biased region" description="Pro residues" evidence="1">
    <location>
        <begin position="211"/>
        <end position="227"/>
    </location>
</feature>
<feature type="compositionally biased region" description="Low complexity" evidence="1">
    <location>
        <begin position="49"/>
        <end position="61"/>
    </location>
</feature>
<organism evidence="3 4">
    <name type="scientific">Anopheles sinensis</name>
    <name type="common">Mosquito</name>
    <dbReference type="NCBI Taxonomy" id="74873"/>
    <lineage>
        <taxon>Eukaryota</taxon>
        <taxon>Metazoa</taxon>
        <taxon>Ecdysozoa</taxon>
        <taxon>Arthropoda</taxon>
        <taxon>Hexapoda</taxon>
        <taxon>Insecta</taxon>
        <taxon>Pterygota</taxon>
        <taxon>Neoptera</taxon>
        <taxon>Endopterygota</taxon>
        <taxon>Diptera</taxon>
        <taxon>Nematocera</taxon>
        <taxon>Culicoidea</taxon>
        <taxon>Culicidae</taxon>
        <taxon>Anophelinae</taxon>
        <taxon>Anopheles</taxon>
    </lineage>
</organism>
<dbReference type="VEuPathDB" id="VectorBase:ASIS006883"/>
<feature type="compositionally biased region" description="Low complexity" evidence="1">
    <location>
        <begin position="1072"/>
        <end position="1086"/>
    </location>
</feature>
<feature type="compositionally biased region" description="Polar residues" evidence="1">
    <location>
        <begin position="144"/>
        <end position="157"/>
    </location>
</feature>
<feature type="compositionally biased region" description="Polar residues" evidence="1">
    <location>
        <begin position="1616"/>
        <end position="1625"/>
    </location>
</feature>
<sequence>MEPSPASAVQAESAAVTETPSGDGTSTQEEVNSTQLTTPASPSVPPPTQQCTTTTTTGSPVPEEEPTPNEPTIANPADSAVAAEQKESNESAKEPTESVKPERPAEDVDPLPGSSGQSTPEITTTTQETEKPTEKESVGGVIDQGQSEAMETTSSDLPNDGEAKQDEPNLESPASTDPCSQVNAKEPAGSSCETSSESVPTSSSNDSEVPPSGPPPPPPAAPTPPPEVESSTASPEKRTEENDPVEEPLVDAGSAVCAVDSSSGRSPPRGGSDVSDNVNSISTGCSSSGSCEPEESHQDRDGSGRDANADLPGGEQPNIGSSTPTVEATAVNTAAVIEDKPAVDGAEELSEGAPDQKEVNGKHDPEPSTSSEIMKTVESEEKPETTEGRTSVSESVDRLSGASERRGLISWEQYNENTHTLNEKLQQDTQPSESRESSTVPPEPDPGPSSSVREEPRSSPADNVDSSRASIESSTTSKSANDANKSTPSALAEPAKDEGNVSGADTKAVGGIVNSSNNSTGVRVTDYQSPSGQPTARNPLQFTEVANDEVELKVDGGHLLDRVIKLSLLKGLQDGGKRLAKSSLIISGAGCEGANGEATLATTSSLSKAKNAAGLRLVEENKTTPPALVAPPAVTPLVNGNVETVSVKELASSTREVGADHQRPPATRVRHSSETVSSVSGELEDARGPWHGSNSALDFREEPSGRAPAATTQNNEPQNSVVEQSTSHEGYRREPVASSEHLPVKARKPQYYASIPDFSKQSKFSSSPPGNNGGATSTSAASSSSSSPAKSLTQLHMKTPDFSRLGVVSSTATATSSSSMAGAVVSQSSPPISGAASMAVASTTVTTNSASNAGVRTTSELKISNPDFSKGFASGQPGPAGYPGSPGQQQPLGSSLPPPPARSQVSSGGALPYVSQETFSKLIKERNYIADLQLKNPPPSNGAGTTNAADPHSEGSKRSVVVDTTTHAGSGRVESVAVESSYHHQHHRGQPLDNAMDLEPQAHVIHKKSGRPQPASGGVPKTWNPPEFSSTHFTQPQGSTRPPVSSNGSVTGGPSSSSSSSSPAPRDPSPAPSSSSASPHPGSYGAQPYPPYGGKPSHPLPPSTERIIVNNVRTYYPEQAALPTGTVPVPVGGSSSNKQVPPPQPHYHHPGLPKVKDPEFRLDHNKEQQLLQEGTIITVKQPSYPNHIGPAAVRPQQQQQTRPAAARSPSAERREAQMLQNSQEILYRDYRQHKRPSAGSGSGIGRASGPLQGPPTPQGPHPPPPTPANDRRSPYEAYYHPMTHHQRGPVHPQAAPGPGLMHPPPPNWPGAGPTPPPPPHLSQQRGGGVVARSSPHDNGTSPVSSPAPPPPGGSIPSPNHHYYPHQHHHQQQQHGGQYKNSPSPVSGSAYGSAASPTQPMAAGKYPQAQPYGDRRSETERDPYTKVAGGGQTPGIYKAGLDFNMEQKFAEVYQAHQEKEKQAAEAATTPGRQSSRNAPRTGGSPGVSSASSSAVGGPSKPAYGAYDPYNPYYHHSQATPSPTSTPSPVPSPHHRKYSGPPSRDPSPLGQQQQGGPSQQQPLHHRHGSNESLYHLTAGPPSVYNMHPGPPKDPAANGSHDPRGGVQPQTAGLPYHVNQPSSSSAYTMPTPYAGLPIQSAGSNPPPHSVISAAYDRHYQPAPHPYPGSSSQSSHHGKSLPYPPGRQQQQQQPLQPPPPSAQPPQPQAGAVPAGANGVLVPSSAPSSYYPHHPPVVAPESAVIHPPVGSKNIPVRVIATAPPAASKVGAQTAGSGQQHSSRPTGGVGALPASSSQGVVRAVAGGATGGGDERGVNADGAGVGSVTPVIIAPAKRESPLDLSVKTVKTKADSTGCDDYGNVVPKVDFSPNFNKHIPPSPHSSRGSTPGGGPPPVASGGRPSEPLPAPPPRHVSVISPAIPPGYDKKTDAYMSANYRAVGGPLATPAYHYSPLPPPHGAPAGYDPAVPPGNSSIPGKSQADPYSSPKQSASGQPGSASGSGSASSKSVYYPPAAAAAAPTHPGMSNAPHQPAMDYMRGGKPVAGSIITGQAPPSGGRAPALPPPSASASQQGAVAPPPTRADDARSEDRKFVENMLKKKTSPSSDVIADLQSGRFPTRLPQSLVPKKRAAAAAAAAAAAEAAQSKVATGGSPNVPSPAKVSKYEEREQPGHEGGSGGVHQRMGFTMLVRPFHLNLMERGKT</sequence>
<feature type="compositionally biased region" description="Polar residues" evidence="1">
    <location>
        <begin position="513"/>
        <end position="538"/>
    </location>
</feature>
<feature type="region of interest" description="Disordered" evidence="1">
    <location>
        <begin position="1124"/>
        <end position="1158"/>
    </location>
</feature>
<dbReference type="EnsemblMetazoa" id="ASIC019856-RA">
    <property type="protein sequence ID" value="ASIC019856-PA"/>
    <property type="gene ID" value="ASIC019856"/>
</dbReference>
<evidence type="ECO:0000313" key="2">
    <source>
        <dbReference type="EMBL" id="KFB51761.1"/>
    </source>
</evidence>
<feature type="compositionally biased region" description="Polar residues" evidence="1">
    <location>
        <begin position="1965"/>
        <end position="1981"/>
    </location>
</feature>
<feature type="region of interest" description="Disordered" evidence="1">
    <location>
        <begin position="1865"/>
        <end position="1918"/>
    </location>
</feature>
<evidence type="ECO:0000256" key="1">
    <source>
        <dbReference type="SAM" id="MobiDB-lite"/>
    </source>
</evidence>
<gene>
    <name evidence="2" type="ORF">ZHAS_00019856</name>
</gene>
<dbReference type="VEuPathDB" id="VectorBase:ASIC019856"/>
<dbReference type="OMA" id="YPNNYYV"/>
<feature type="compositionally biased region" description="Pro residues" evidence="1">
    <location>
        <begin position="1691"/>
        <end position="1703"/>
    </location>
</feature>
<feature type="region of interest" description="Disordered" evidence="1">
    <location>
        <begin position="1950"/>
        <end position="2176"/>
    </location>
</feature>
<feature type="compositionally biased region" description="Low complexity" evidence="1">
    <location>
        <begin position="1544"/>
        <end position="1560"/>
    </location>
</feature>
<feature type="compositionally biased region" description="Low complexity" evidence="1">
    <location>
        <begin position="873"/>
        <end position="895"/>
    </location>
</feature>
<feature type="compositionally biased region" description="Basic and acidic residues" evidence="1">
    <location>
        <begin position="294"/>
        <end position="308"/>
    </location>
</feature>
<feature type="region of interest" description="Disordered" evidence="1">
    <location>
        <begin position="1762"/>
        <end position="1815"/>
    </location>
</feature>
<dbReference type="OrthoDB" id="10692496at2759"/>
<feature type="compositionally biased region" description="Low complexity" evidence="1">
    <location>
        <begin position="190"/>
        <end position="210"/>
    </location>
</feature>
<feature type="compositionally biased region" description="Polar residues" evidence="1">
    <location>
        <begin position="1768"/>
        <end position="1779"/>
    </location>
</feature>
<feature type="compositionally biased region" description="Basic and acidic residues" evidence="1">
    <location>
        <begin position="128"/>
        <end position="137"/>
    </location>
</feature>
<feature type="compositionally biased region" description="Pro residues" evidence="1">
    <location>
        <begin position="1252"/>
        <end position="1267"/>
    </location>
</feature>
<feature type="compositionally biased region" description="Polar residues" evidence="1">
    <location>
        <begin position="427"/>
        <end position="440"/>
    </location>
</feature>
<feature type="compositionally biased region" description="Low complexity" evidence="1">
    <location>
        <begin position="1485"/>
        <end position="1498"/>
    </location>
</feature>
<feature type="compositionally biased region" description="Low complexity" evidence="1">
    <location>
        <begin position="759"/>
        <end position="787"/>
    </location>
</feature>
<feature type="compositionally biased region" description="Polar residues" evidence="1">
    <location>
        <begin position="710"/>
        <end position="728"/>
    </location>
</feature>
<feature type="region of interest" description="Disordered" evidence="1">
    <location>
        <begin position="1181"/>
        <end position="1438"/>
    </location>
</feature>
<dbReference type="STRING" id="74873.A0A084WNG7"/>
<feature type="compositionally biased region" description="Low complexity" evidence="1">
    <location>
        <begin position="1982"/>
        <end position="2014"/>
    </location>
</feature>
<feature type="compositionally biased region" description="Basic and acidic residues" evidence="1">
    <location>
        <begin position="2075"/>
        <end position="2091"/>
    </location>
</feature>
<dbReference type="EMBL" id="ATLV01024602">
    <property type="status" value="NOT_ANNOTATED_CDS"/>
    <property type="molecule type" value="Genomic_DNA"/>
</dbReference>
<feature type="compositionally biased region" description="Low complexity" evidence="1">
    <location>
        <begin position="2125"/>
        <end position="2137"/>
    </location>
</feature>
<feature type="compositionally biased region" description="Basic and acidic residues" evidence="1">
    <location>
        <begin position="1412"/>
        <end position="1423"/>
    </location>
</feature>
<feature type="region of interest" description="Disordered" evidence="1">
    <location>
        <begin position="814"/>
        <end position="912"/>
    </location>
</feature>
<feature type="compositionally biased region" description="Polar residues" evidence="1">
    <location>
        <begin position="1027"/>
        <end position="1040"/>
    </location>
</feature>
<name>A0A084WNG7_ANOSI</name>
<feature type="compositionally biased region" description="Low complexity" evidence="1">
    <location>
        <begin position="1190"/>
        <end position="1209"/>
    </location>
</feature>
<feature type="region of interest" description="Disordered" evidence="1">
    <location>
        <begin position="1007"/>
        <end position="1106"/>
    </location>
</feature>
<feature type="compositionally biased region" description="Low complexity" evidence="1">
    <location>
        <begin position="117"/>
        <end position="127"/>
    </location>
</feature>
<feature type="compositionally biased region" description="Pro residues" evidence="1">
    <location>
        <begin position="1088"/>
        <end position="1102"/>
    </location>
</feature>
<feature type="compositionally biased region" description="Basic and acidic residues" evidence="1">
    <location>
        <begin position="354"/>
        <end position="366"/>
    </location>
</feature>